<keyword evidence="4" id="KW-0808">Transferase</keyword>
<evidence type="ECO:0000256" key="1">
    <source>
        <dbReference type="ARBA" id="ARBA00004370"/>
    </source>
</evidence>
<dbReference type="AlphaFoldDB" id="A0A0G4K8B8"/>
<evidence type="ECO:0000256" key="3">
    <source>
        <dbReference type="ARBA" id="ARBA00022676"/>
    </source>
</evidence>
<evidence type="ECO:0000256" key="2">
    <source>
        <dbReference type="ARBA" id="ARBA00006962"/>
    </source>
</evidence>
<keyword evidence="3" id="KW-0328">Glycosyltransferase</keyword>
<dbReference type="Proteomes" id="UP000043763">
    <property type="component" value="Unassembled WGS sequence"/>
</dbReference>
<accession>A0A0G4K8B8</accession>
<dbReference type="OrthoDB" id="9815663at2"/>
<evidence type="ECO:0000259" key="5">
    <source>
        <dbReference type="Pfam" id="PF04101"/>
    </source>
</evidence>
<organism evidence="7 8">
    <name type="scientific">Brachyspira suanatina</name>
    <dbReference type="NCBI Taxonomy" id="381802"/>
    <lineage>
        <taxon>Bacteria</taxon>
        <taxon>Pseudomonadati</taxon>
        <taxon>Spirochaetota</taxon>
        <taxon>Spirochaetia</taxon>
        <taxon>Brachyspirales</taxon>
        <taxon>Brachyspiraceae</taxon>
        <taxon>Brachyspira</taxon>
    </lineage>
</organism>
<dbReference type="SUPFAM" id="SSF53756">
    <property type="entry name" value="UDP-Glycosyltransferase/glycogen phosphorylase"/>
    <property type="match status" value="1"/>
</dbReference>
<keyword evidence="8" id="KW-1185">Reference proteome</keyword>
<dbReference type="PANTHER" id="PTHR43025">
    <property type="entry name" value="MONOGALACTOSYLDIACYLGLYCEROL SYNTHASE"/>
    <property type="match status" value="1"/>
</dbReference>
<dbReference type="Gene3D" id="3.40.50.2000">
    <property type="entry name" value="Glycogen Phosphorylase B"/>
    <property type="match status" value="2"/>
</dbReference>
<dbReference type="Pfam" id="PF06925">
    <property type="entry name" value="MGDG_synth"/>
    <property type="match status" value="1"/>
</dbReference>
<evidence type="ECO:0000256" key="4">
    <source>
        <dbReference type="ARBA" id="ARBA00022679"/>
    </source>
</evidence>
<dbReference type="RefSeq" id="WP_048594784.1">
    <property type="nucleotide sequence ID" value="NZ_CVLB01000001.1"/>
</dbReference>
<dbReference type="EMBL" id="CVLB01000001">
    <property type="protein sequence ID" value="CRF33627.1"/>
    <property type="molecule type" value="Genomic_DNA"/>
</dbReference>
<evidence type="ECO:0000313" key="7">
    <source>
        <dbReference type="EMBL" id="CRF33627.1"/>
    </source>
</evidence>
<comment type="subcellular location">
    <subcellularLocation>
        <location evidence="1">Membrane</location>
    </subcellularLocation>
</comment>
<feature type="domain" description="Diacylglycerol glucosyltransferase N-terminal" evidence="6">
    <location>
        <begin position="16"/>
        <end position="180"/>
    </location>
</feature>
<dbReference type="Pfam" id="PF04101">
    <property type="entry name" value="Glyco_tran_28_C"/>
    <property type="match status" value="1"/>
</dbReference>
<evidence type="ECO:0000313" key="8">
    <source>
        <dbReference type="Proteomes" id="UP000043763"/>
    </source>
</evidence>
<dbReference type="GO" id="GO:0016020">
    <property type="term" value="C:membrane"/>
    <property type="evidence" value="ECO:0007669"/>
    <property type="project" value="UniProtKB-SubCell"/>
</dbReference>
<dbReference type="InterPro" id="IPR007235">
    <property type="entry name" value="Glyco_trans_28_C"/>
</dbReference>
<proteinExistence type="inferred from homology"/>
<dbReference type="InterPro" id="IPR009695">
    <property type="entry name" value="Diacylglyc_glucosyltr_N"/>
</dbReference>
<comment type="similarity">
    <text evidence="2">Belongs to the glycosyltransferase 28 family.</text>
</comment>
<name>A0A0G4K8B8_9SPIR</name>
<dbReference type="InterPro" id="IPR050519">
    <property type="entry name" value="Glycosyltransf_28_UgtP"/>
</dbReference>
<sequence>MKKILIISSEYTGHGHKSVHTSLLQGFKALYSEEIECKVVNGFTLGGPDLMAAERLYNSCIKYAPKLWYRIFRFSFKNRDIINKNNAIHVKRKFLKLLKEYKPDIIVNVHPMFSGSLLSILKKKKINTKFFIIITDLITISKLWFDNRADKIISPSYEASEYMMKNGVDKEKIITFGLPVREGFNALYKTKEEVIKNTNINNTLKILLLNNSERTKRLMYIIDGLYERYKCEVTVVCGRNEKTFNKLNKVYSSKEHKPIIMGYTQELPKLFHENDILITRSGPTAIIEAINCLIPIVSMGALPGQEEQNPIYIDNNGLGYDTSSTDDIFNKIDLLVANNRENLVKMREKQFDYYGRDVREKIVKYIADELYKDSENK</sequence>
<dbReference type="GO" id="GO:0009247">
    <property type="term" value="P:glycolipid biosynthetic process"/>
    <property type="evidence" value="ECO:0007669"/>
    <property type="project" value="InterPro"/>
</dbReference>
<reference evidence="8" key="1">
    <citation type="submission" date="2015-04" db="EMBL/GenBank/DDBJ databases">
        <authorList>
            <person name="Mushtaq Mamoona"/>
        </authorList>
    </citation>
    <scope>NUCLEOTIDE SEQUENCE [LARGE SCALE GENOMIC DNA]</scope>
    <source>
        <strain evidence="8">AN4859/03</strain>
    </source>
</reference>
<dbReference type="GO" id="GO:0016758">
    <property type="term" value="F:hexosyltransferase activity"/>
    <property type="evidence" value="ECO:0007669"/>
    <property type="project" value="InterPro"/>
</dbReference>
<protein>
    <submittedName>
        <fullName evidence="7">Monogalactosyldiacylglycerol synthase</fullName>
    </submittedName>
</protein>
<gene>
    <name evidence="7" type="ORF">BRSU_1566</name>
</gene>
<feature type="domain" description="Glycosyl transferase family 28 C-terminal" evidence="5">
    <location>
        <begin position="230"/>
        <end position="347"/>
    </location>
</feature>
<dbReference type="PANTHER" id="PTHR43025:SF3">
    <property type="entry name" value="MONOGALACTOSYLDIACYLGLYCEROL SYNTHASE 1, CHLOROPLASTIC"/>
    <property type="match status" value="1"/>
</dbReference>
<evidence type="ECO:0000259" key="6">
    <source>
        <dbReference type="Pfam" id="PF06925"/>
    </source>
</evidence>